<dbReference type="RefSeq" id="WP_022714090.1">
    <property type="nucleotide sequence ID" value="NZ_JACIFX010000003.1"/>
</dbReference>
<dbReference type="InterPro" id="IPR000182">
    <property type="entry name" value="GNAT_dom"/>
</dbReference>
<evidence type="ECO:0000313" key="2">
    <source>
        <dbReference type="EMBL" id="MBB4229326.1"/>
    </source>
</evidence>
<evidence type="ECO:0000259" key="1">
    <source>
        <dbReference type="PROSITE" id="PS51186"/>
    </source>
</evidence>
<accession>A0ABR6IN67</accession>
<comment type="caution">
    <text evidence="2">The sequence shown here is derived from an EMBL/GenBank/DDBJ whole genome shotgun (WGS) entry which is preliminary data.</text>
</comment>
<protein>
    <submittedName>
        <fullName evidence="2">GNAT superfamily N-acetyltransferase</fullName>
    </submittedName>
</protein>
<reference evidence="2 3" key="1">
    <citation type="submission" date="2020-08" db="EMBL/GenBank/DDBJ databases">
        <title>Genomic Encyclopedia of Type Strains, Phase IV (KMG-V): Genome sequencing to study the core and pangenomes of soil and plant-associated prokaryotes.</title>
        <authorList>
            <person name="Whitman W."/>
        </authorList>
    </citation>
    <scope>NUCLEOTIDE SEQUENCE [LARGE SCALE GENOMIC DNA]</scope>
    <source>
        <strain evidence="2 3">SEMIA 4087</strain>
    </source>
</reference>
<dbReference type="EMBL" id="JACIFX010000003">
    <property type="protein sequence ID" value="MBB4229326.1"/>
    <property type="molecule type" value="Genomic_DNA"/>
</dbReference>
<proteinExistence type="predicted"/>
<dbReference type="InterPro" id="IPR016181">
    <property type="entry name" value="Acyl_CoA_acyltransferase"/>
</dbReference>
<dbReference type="Proteomes" id="UP000551353">
    <property type="component" value="Unassembled WGS sequence"/>
</dbReference>
<keyword evidence="3" id="KW-1185">Reference proteome</keyword>
<name>A0ABR6IN67_9HYPH</name>
<organism evidence="2 3">
    <name type="scientific">Rhizobium mongolense</name>
    <dbReference type="NCBI Taxonomy" id="57676"/>
    <lineage>
        <taxon>Bacteria</taxon>
        <taxon>Pseudomonadati</taxon>
        <taxon>Pseudomonadota</taxon>
        <taxon>Alphaproteobacteria</taxon>
        <taxon>Hyphomicrobiales</taxon>
        <taxon>Rhizobiaceae</taxon>
        <taxon>Rhizobium/Agrobacterium group</taxon>
        <taxon>Rhizobium</taxon>
    </lineage>
</organism>
<dbReference type="Gene3D" id="3.40.630.30">
    <property type="match status" value="1"/>
</dbReference>
<dbReference type="CDD" id="cd04301">
    <property type="entry name" value="NAT_SF"/>
    <property type="match status" value="1"/>
</dbReference>
<evidence type="ECO:0000313" key="3">
    <source>
        <dbReference type="Proteomes" id="UP000551353"/>
    </source>
</evidence>
<gene>
    <name evidence="2" type="ORF">GGD56_003168</name>
</gene>
<feature type="domain" description="N-acetyltransferase" evidence="1">
    <location>
        <begin position="3"/>
        <end position="147"/>
    </location>
</feature>
<dbReference type="Pfam" id="PF13508">
    <property type="entry name" value="Acetyltransf_7"/>
    <property type="match status" value="1"/>
</dbReference>
<dbReference type="SUPFAM" id="SSF55729">
    <property type="entry name" value="Acyl-CoA N-acyltransferases (Nat)"/>
    <property type="match status" value="1"/>
</dbReference>
<sequence>MSFRLRRLSLEEMDRAAIILRTSFDERLPWLAGLHTPAEDRAYFRQRVFSECEVWGALDEEIVGLIAFRTDWIDQLYVLPFWQGQGAGEALLQVAKGAASSLQLWTFQKNTLARRFYEKRGFVLVNETDGSDNEEREPDALYRWSRG</sequence>
<dbReference type="PROSITE" id="PS51186">
    <property type="entry name" value="GNAT"/>
    <property type="match status" value="1"/>
</dbReference>